<reference evidence="9" key="1">
    <citation type="submission" date="2020-12" db="EMBL/GenBank/DDBJ databases">
        <title>Marinomonas arctica sp. nov., a psychrotolerant bacterium isolated from the Arctic.</title>
        <authorList>
            <person name="Zhang Y."/>
        </authorList>
    </citation>
    <scope>NUCLEOTIDE SEQUENCE</scope>
    <source>
        <strain evidence="9">C1424</strain>
    </source>
</reference>
<dbReference type="GO" id="GO:0008720">
    <property type="term" value="F:D-lactate dehydrogenase (NAD+) activity"/>
    <property type="evidence" value="ECO:0007669"/>
    <property type="project" value="TreeGrafter"/>
</dbReference>
<dbReference type="InterPro" id="IPR016169">
    <property type="entry name" value="FAD-bd_PCMH_sub2"/>
</dbReference>
<dbReference type="Gene3D" id="3.30.70.2740">
    <property type="match status" value="1"/>
</dbReference>
<dbReference type="FunFam" id="3.30.70.2740:FF:000001">
    <property type="entry name" value="D-lactate dehydrogenase mitochondrial"/>
    <property type="match status" value="1"/>
</dbReference>
<evidence type="ECO:0000256" key="3">
    <source>
        <dbReference type="ARBA" id="ARBA00022630"/>
    </source>
</evidence>
<dbReference type="RefSeq" id="WP_199469532.1">
    <property type="nucleotide sequence ID" value="NZ_JAEMNX010000021.1"/>
</dbReference>
<dbReference type="EMBL" id="JAEMNX010000021">
    <property type="protein sequence ID" value="MBJ7539126.1"/>
    <property type="molecule type" value="Genomic_DNA"/>
</dbReference>
<dbReference type="SUPFAM" id="SSF55103">
    <property type="entry name" value="FAD-linked oxidases, C-terminal domain"/>
    <property type="match status" value="1"/>
</dbReference>
<dbReference type="Proteomes" id="UP000628710">
    <property type="component" value="Unassembled WGS sequence"/>
</dbReference>
<sequence length="463" mass="50175">MAISENITRAIEELSQIFGDRLHTSQSVRSHHGQDESWHEGALPDAVLMAHETEDVVKAVKICATYQMPIVAFGAGSSVEGQVIPTQGGLCINFTEMNKVLEIRSEDFDVSVQPGVTRKQLNMELRHQGLMFPVDPGANATIGGMTATRASGTTSVRYGTMEDNVVSLTVVTADGRVIKTAQRARKSSAGYDLTHLFVGSEGTLGIITEITLRLYPIPEAISSAVASFPDMESAINAVITTLMYGVPIARIELLDGLTIEAVNTYLKSTHAVKPTLFLEFHGSEVSVKEQAETVGGICAEFDSADFIWKTLEEDRNALWEARHNGALAVMAMRPGAELLATDVCVPISRLAEMIEKSQQYLEDDGIYGPLMGHVGDGNFHFVIPVDRTNTEEFAKIKAFCARLAADAIAMDGTCTGEHGIGLGKQSLLTEELGECVDYMRLIKQSFDPNNIMNPGKIFSLTAS</sequence>
<comment type="similarity">
    <text evidence="2">Belongs to the FAD-binding oxidoreductase/transferase type 4 family.</text>
</comment>
<dbReference type="PANTHER" id="PTHR11748:SF111">
    <property type="entry name" value="D-LACTATE DEHYDROGENASE, MITOCHONDRIAL-RELATED"/>
    <property type="match status" value="1"/>
</dbReference>
<keyword evidence="6" id="KW-0560">Oxidoreductase</keyword>
<evidence type="ECO:0000256" key="7">
    <source>
        <dbReference type="ARBA" id="ARBA00038897"/>
    </source>
</evidence>
<dbReference type="InterPro" id="IPR016171">
    <property type="entry name" value="Vanillyl_alc_oxidase_C-sub2"/>
</dbReference>
<evidence type="ECO:0000313" key="10">
    <source>
        <dbReference type="Proteomes" id="UP000628710"/>
    </source>
</evidence>
<name>A0A934N7J5_9GAMM</name>
<dbReference type="FunFam" id="3.30.465.10:FF:000016">
    <property type="entry name" value="probable D-lactate dehydrogenase, mitochondrial"/>
    <property type="match status" value="1"/>
</dbReference>
<dbReference type="GO" id="GO:0071949">
    <property type="term" value="F:FAD binding"/>
    <property type="evidence" value="ECO:0007669"/>
    <property type="project" value="InterPro"/>
</dbReference>
<dbReference type="InterPro" id="IPR004113">
    <property type="entry name" value="FAD-bd_oxidored_4_C"/>
</dbReference>
<dbReference type="Gene3D" id="3.30.465.10">
    <property type="match status" value="1"/>
</dbReference>
<evidence type="ECO:0000256" key="2">
    <source>
        <dbReference type="ARBA" id="ARBA00008000"/>
    </source>
</evidence>
<feature type="domain" description="FAD-binding PCMH-type" evidence="8">
    <location>
        <begin position="40"/>
        <end position="217"/>
    </location>
</feature>
<dbReference type="InterPro" id="IPR016164">
    <property type="entry name" value="FAD-linked_Oxase-like_C"/>
</dbReference>
<dbReference type="EC" id="1.1.2.4" evidence="7"/>
<evidence type="ECO:0000313" key="9">
    <source>
        <dbReference type="EMBL" id="MBJ7539126.1"/>
    </source>
</evidence>
<comment type="caution">
    <text evidence="9">The sequence shown here is derived from an EMBL/GenBank/DDBJ whole genome shotgun (WGS) entry which is preliminary data.</text>
</comment>
<keyword evidence="5" id="KW-0809">Transit peptide</keyword>
<keyword evidence="4" id="KW-0274">FAD</keyword>
<protein>
    <recommendedName>
        <fullName evidence="7">D-lactate dehydrogenase (cytochrome)</fullName>
        <ecNumber evidence="7">1.1.2.4</ecNumber>
    </recommendedName>
</protein>
<dbReference type="Pfam" id="PF01565">
    <property type="entry name" value="FAD_binding_4"/>
    <property type="match status" value="1"/>
</dbReference>
<dbReference type="PANTHER" id="PTHR11748">
    <property type="entry name" value="D-LACTATE DEHYDROGENASE"/>
    <property type="match status" value="1"/>
</dbReference>
<dbReference type="InterPro" id="IPR006094">
    <property type="entry name" value="Oxid_FAD_bind_N"/>
</dbReference>
<keyword evidence="10" id="KW-1185">Reference proteome</keyword>
<evidence type="ECO:0000256" key="5">
    <source>
        <dbReference type="ARBA" id="ARBA00022946"/>
    </source>
</evidence>
<accession>A0A934N7J5</accession>
<dbReference type="GO" id="GO:0004458">
    <property type="term" value="F:D-lactate dehydrogenase (cytochrome) activity"/>
    <property type="evidence" value="ECO:0007669"/>
    <property type="project" value="UniProtKB-EC"/>
</dbReference>
<evidence type="ECO:0000256" key="6">
    <source>
        <dbReference type="ARBA" id="ARBA00023002"/>
    </source>
</evidence>
<dbReference type="PROSITE" id="PS51387">
    <property type="entry name" value="FAD_PCMH"/>
    <property type="match status" value="1"/>
</dbReference>
<keyword evidence="3" id="KW-0285">Flavoprotein</keyword>
<comment type="cofactor">
    <cofactor evidence="1">
        <name>FAD</name>
        <dbReference type="ChEBI" id="CHEBI:57692"/>
    </cofactor>
</comment>
<dbReference type="GO" id="GO:1903457">
    <property type="term" value="P:lactate catabolic process"/>
    <property type="evidence" value="ECO:0007669"/>
    <property type="project" value="TreeGrafter"/>
</dbReference>
<evidence type="ECO:0000259" key="8">
    <source>
        <dbReference type="PROSITE" id="PS51387"/>
    </source>
</evidence>
<organism evidence="9 10">
    <name type="scientific">Marinomonas transparens</name>
    <dbReference type="NCBI Taxonomy" id="2795388"/>
    <lineage>
        <taxon>Bacteria</taxon>
        <taxon>Pseudomonadati</taxon>
        <taxon>Pseudomonadota</taxon>
        <taxon>Gammaproteobacteria</taxon>
        <taxon>Oceanospirillales</taxon>
        <taxon>Oceanospirillaceae</taxon>
        <taxon>Marinomonas</taxon>
    </lineage>
</organism>
<dbReference type="FunFam" id="1.10.45.10:FF:000001">
    <property type="entry name" value="D-lactate dehydrogenase mitochondrial"/>
    <property type="match status" value="1"/>
</dbReference>
<dbReference type="InterPro" id="IPR016166">
    <property type="entry name" value="FAD-bd_PCMH"/>
</dbReference>
<dbReference type="AlphaFoldDB" id="A0A934N7J5"/>
<proteinExistence type="inferred from homology"/>
<evidence type="ECO:0000256" key="4">
    <source>
        <dbReference type="ARBA" id="ARBA00022827"/>
    </source>
</evidence>
<gene>
    <name evidence="9" type="ORF">I8J31_15725</name>
</gene>
<dbReference type="InterPro" id="IPR036318">
    <property type="entry name" value="FAD-bd_PCMH-like_sf"/>
</dbReference>
<dbReference type="Gene3D" id="1.10.45.10">
    <property type="entry name" value="Vanillyl-alcohol Oxidase, Chain A, domain 4"/>
    <property type="match status" value="1"/>
</dbReference>
<evidence type="ECO:0000256" key="1">
    <source>
        <dbReference type="ARBA" id="ARBA00001974"/>
    </source>
</evidence>
<dbReference type="Pfam" id="PF02913">
    <property type="entry name" value="FAD-oxidase_C"/>
    <property type="match status" value="1"/>
</dbReference>
<dbReference type="SUPFAM" id="SSF56176">
    <property type="entry name" value="FAD-binding/transporter-associated domain-like"/>
    <property type="match status" value="1"/>
</dbReference>